<dbReference type="RefSeq" id="WP_010008372.1">
    <property type="nucleotide sequence ID" value="NZ_JAGYGP010000001.1"/>
</dbReference>
<keyword evidence="4" id="KW-1185">Reference proteome</keyword>
<dbReference type="Proteomes" id="UP000295681">
    <property type="component" value="Unassembled WGS sequence"/>
</dbReference>
<dbReference type="InterPro" id="IPR013830">
    <property type="entry name" value="SGNH_hydro"/>
</dbReference>
<keyword evidence="1" id="KW-0472">Membrane</keyword>
<accession>A0A4R5N9G9</accession>
<dbReference type="Gene3D" id="3.40.50.1110">
    <property type="entry name" value="SGNH hydrolase"/>
    <property type="match status" value="1"/>
</dbReference>
<comment type="caution">
    <text evidence="3">The sequence shown here is derived from an EMBL/GenBank/DDBJ whole genome shotgun (WGS) entry which is preliminary data.</text>
</comment>
<dbReference type="GO" id="GO:0004622">
    <property type="term" value="F:phosphatidylcholine lysophospholipase activity"/>
    <property type="evidence" value="ECO:0007669"/>
    <property type="project" value="TreeGrafter"/>
</dbReference>
<feature type="domain" description="SGNH hydrolase-type esterase" evidence="2">
    <location>
        <begin position="48"/>
        <end position="272"/>
    </location>
</feature>
<evidence type="ECO:0000259" key="2">
    <source>
        <dbReference type="Pfam" id="PF13472"/>
    </source>
</evidence>
<dbReference type="PANTHER" id="PTHR30383:SF27">
    <property type="entry name" value="SPORE GERMINATION LIPASE LIPC"/>
    <property type="match status" value="1"/>
</dbReference>
<dbReference type="InterPro" id="IPR036514">
    <property type="entry name" value="SGNH_hydro_sf"/>
</dbReference>
<proteinExistence type="predicted"/>
<keyword evidence="1" id="KW-1133">Transmembrane helix</keyword>
<evidence type="ECO:0000313" key="3">
    <source>
        <dbReference type="EMBL" id="TDG68300.1"/>
    </source>
</evidence>
<dbReference type="CDD" id="cd04506">
    <property type="entry name" value="SGNH_hydrolase_YpmR_like"/>
    <property type="match status" value="1"/>
</dbReference>
<dbReference type="EMBL" id="PUFI01000014">
    <property type="protein sequence ID" value="TDG68300.1"/>
    <property type="molecule type" value="Genomic_DNA"/>
</dbReference>
<protein>
    <recommendedName>
        <fullName evidence="2">SGNH hydrolase-type esterase domain-containing protein</fullName>
    </recommendedName>
</protein>
<dbReference type="AlphaFoldDB" id="A0A4R5N9G9"/>
<evidence type="ECO:0000256" key="1">
    <source>
        <dbReference type="SAM" id="Phobius"/>
    </source>
</evidence>
<dbReference type="STRING" id="907931.GCA_000165675_00422"/>
<reference evidence="3 4" key="1">
    <citation type="journal article" date="2019" name="Appl. Microbiol. Biotechnol.">
        <title>Uncovering carbohydrate metabolism through a genotype-phenotype association study of 56 lactic acid bacteria genomes.</title>
        <authorList>
            <person name="Buron-Moles G."/>
            <person name="Chailyan A."/>
            <person name="Dolejs I."/>
            <person name="Forster J."/>
            <person name="Miks M.H."/>
        </authorList>
    </citation>
    <scope>NUCLEOTIDE SEQUENCE [LARGE SCALE GENOMIC DNA]</scope>
    <source>
        <strain evidence="3 4">ATCC 700006</strain>
    </source>
</reference>
<gene>
    <name evidence="3" type="ORF">C5L23_000606</name>
</gene>
<name>A0A4R5N9G9_9LACO</name>
<dbReference type="InterPro" id="IPR051532">
    <property type="entry name" value="Ester_Hydrolysis_Enzymes"/>
</dbReference>
<keyword evidence="1" id="KW-0812">Transmembrane</keyword>
<dbReference type="SUPFAM" id="SSF52266">
    <property type="entry name" value="SGNH hydrolase"/>
    <property type="match status" value="1"/>
</dbReference>
<sequence length="293" mass="33791">MRLKHYLKYIIYSLIAISIVGTGTFYLWQYVKPAEPPHKITKINLLTIGDSLTEGVGDQQHEQGYSGRITRELKSHYHLPVKTTNFGKAGDRSDQIRSRVLAQKNIQRKISQSNIIVLTVGGNDLQQVLLKNATVKTPQALTASVNSSTKTYTRHLQQLFTTVRSFNADAPIFIFGNYNPVYVYFANRADLNQDVKLYNNINQQSTRQVKKAYYVDIFDLTYGQYTTSKLRKELTNTSAISMQTLLSDTHSDVHNDYISDDDHYHPNSRGYDYMTRQLLQRIKQKEIVWINQR</sequence>
<organism evidence="3 4">
    <name type="scientific">Leuconostoc fallax</name>
    <dbReference type="NCBI Taxonomy" id="1251"/>
    <lineage>
        <taxon>Bacteria</taxon>
        <taxon>Bacillati</taxon>
        <taxon>Bacillota</taxon>
        <taxon>Bacilli</taxon>
        <taxon>Lactobacillales</taxon>
        <taxon>Lactobacillaceae</taxon>
        <taxon>Leuconostoc</taxon>
    </lineage>
</organism>
<dbReference type="PANTHER" id="PTHR30383">
    <property type="entry name" value="THIOESTERASE 1/PROTEASE 1/LYSOPHOSPHOLIPASE L1"/>
    <property type="match status" value="1"/>
</dbReference>
<evidence type="ECO:0000313" key="4">
    <source>
        <dbReference type="Proteomes" id="UP000295681"/>
    </source>
</evidence>
<dbReference type="Pfam" id="PF13472">
    <property type="entry name" value="Lipase_GDSL_2"/>
    <property type="match status" value="1"/>
</dbReference>
<feature type="transmembrane region" description="Helical" evidence="1">
    <location>
        <begin position="9"/>
        <end position="28"/>
    </location>
</feature>